<dbReference type="Gene3D" id="3.10.310.10">
    <property type="entry name" value="Diaminopimelate Epimerase, Chain A, domain 1"/>
    <property type="match status" value="2"/>
</dbReference>
<dbReference type="SUPFAM" id="SSF54506">
    <property type="entry name" value="Diaminopimelate epimerase-like"/>
    <property type="match status" value="1"/>
</dbReference>
<gene>
    <name evidence="4" type="primary">L3HYPDH</name>
    <name evidence="4" type="ORF">DIS24_g3187</name>
</gene>
<dbReference type="PANTHER" id="PTHR33442:SF1">
    <property type="entry name" value="TRANS-3-HYDROXY-L-PROLINE DEHYDRATASE"/>
    <property type="match status" value="1"/>
</dbReference>
<reference evidence="4" key="1">
    <citation type="submission" date="2023-06" db="EMBL/GenBank/DDBJ databases">
        <title>Multi-omics analyses reveal the molecular pathogenesis toolkit of Lasiodiplodia hormozganensis, a cross-kingdom pathogen.</title>
        <authorList>
            <person name="Felix C."/>
            <person name="Meneses R."/>
            <person name="Goncalves M.F.M."/>
            <person name="Tilleman L."/>
            <person name="Duarte A.S."/>
            <person name="Jorrin-Novo J.V."/>
            <person name="Van De Peer Y."/>
            <person name="Deforce D."/>
            <person name="Van Nieuwerburgh F."/>
            <person name="Esteves A.C."/>
            <person name="Alves A."/>
        </authorList>
    </citation>
    <scope>NUCLEOTIDE SEQUENCE</scope>
    <source>
        <strain evidence="4">CBS 339.90</strain>
    </source>
</reference>
<organism evidence="4 5">
    <name type="scientific">Lasiodiplodia hormozganensis</name>
    <dbReference type="NCBI Taxonomy" id="869390"/>
    <lineage>
        <taxon>Eukaryota</taxon>
        <taxon>Fungi</taxon>
        <taxon>Dikarya</taxon>
        <taxon>Ascomycota</taxon>
        <taxon>Pezizomycotina</taxon>
        <taxon>Dothideomycetes</taxon>
        <taxon>Dothideomycetes incertae sedis</taxon>
        <taxon>Botryosphaeriales</taxon>
        <taxon>Botryosphaeriaceae</taxon>
        <taxon>Lasiodiplodia</taxon>
    </lineage>
</organism>
<comment type="catalytic activity">
    <reaction evidence="1">
        <text>trans-3-hydroxy-L-proline = 1-pyrroline-2-carboxylate + H2O</text>
        <dbReference type="Rhea" id="RHEA:10320"/>
        <dbReference type="ChEBI" id="CHEBI:15377"/>
        <dbReference type="ChEBI" id="CHEBI:39785"/>
        <dbReference type="ChEBI" id="CHEBI:57938"/>
        <dbReference type="EC" id="4.2.1.77"/>
    </reaction>
</comment>
<evidence type="ECO:0000256" key="1">
    <source>
        <dbReference type="ARBA" id="ARBA00001148"/>
    </source>
</evidence>
<dbReference type="Pfam" id="PF05544">
    <property type="entry name" value="Pro_racemase"/>
    <property type="match status" value="1"/>
</dbReference>
<proteinExistence type="inferred from homology"/>
<dbReference type="EC" id="4.2.1.77" evidence="3"/>
<dbReference type="EMBL" id="JAUJDW010000010">
    <property type="protein sequence ID" value="KAK0660614.1"/>
    <property type="molecule type" value="Genomic_DNA"/>
</dbReference>
<dbReference type="InterPro" id="IPR008794">
    <property type="entry name" value="Pro_racemase_fam"/>
</dbReference>
<evidence type="ECO:0000313" key="4">
    <source>
        <dbReference type="EMBL" id="KAK0660614.1"/>
    </source>
</evidence>
<dbReference type="GO" id="GO:0050346">
    <property type="term" value="F:trans-L-3-hydroxyproline dehydratase activity"/>
    <property type="evidence" value="ECO:0007669"/>
    <property type="project" value="UniProtKB-EC"/>
</dbReference>
<keyword evidence="5" id="KW-1185">Reference proteome</keyword>
<dbReference type="Proteomes" id="UP001175001">
    <property type="component" value="Unassembled WGS sequence"/>
</dbReference>
<sequence length="411" mass="43886">MEVPSFIRPSVARQIKTIDMHTTGEPTRIIYAGYPDITGTLLEQRATARAEHDHIRRSLIFEPRGHHDMYGAVLRPSTELVDTGAAHMGALFLTHEGYSTMCGHATIALSRLLVDCDDATIFPRRHELRFDQGTRTVELRLHVPCGLVRVSVPAIQTGDDTSSSFRTDTSRPITYLSVPSFATAISIPIPVPPSLRWPELASSSSSSSVTASVAFGGAFYLIVPAAQLGFPADALSSPNPPITALRHAAINLKAAFTQSADLCAAHLRHPHSPDLQFLYSVFVTEAGRGEVLDGCDGAETGLCVFADGQIDRSPTGSGVQARVALAVAKGERGVGKERWVYHSLLSNAFAGKGGFVGRAVEEVEIGDGDGEKIKGVRVEVSGWANYTGVNTFVVEEGDEVGAGFSFEALGS</sequence>
<evidence type="ECO:0000313" key="5">
    <source>
        <dbReference type="Proteomes" id="UP001175001"/>
    </source>
</evidence>
<comment type="caution">
    <text evidence="4">The sequence shown here is derived from an EMBL/GenBank/DDBJ whole genome shotgun (WGS) entry which is preliminary data.</text>
</comment>
<dbReference type="AlphaFoldDB" id="A0AA39YXZ8"/>
<dbReference type="SFLD" id="SFLDS00028">
    <property type="entry name" value="Proline_Racemase"/>
    <property type="match status" value="1"/>
</dbReference>
<evidence type="ECO:0000256" key="2">
    <source>
        <dbReference type="ARBA" id="ARBA00007529"/>
    </source>
</evidence>
<accession>A0AA39YXZ8</accession>
<dbReference type="PANTHER" id="PTHR33442">
    <property type="entry name" value="TRANS-3-HYDROXY-L-PROLINE DEHYDRATASE"/>
    <property type="match status" value="1"/>
</dbReference>
<protein>
    <recommendedName>
        <fullName evidence="3">trans-L-3-hydroxyproline dehydratase</fullName>
        <ecNumber evidence="3">4.2.1.77</ecNumber>
    </recommendedName>
</protein>
<name>A0AA39YXZ8_9PEZI</name>
<comment type="similarity">
    <text evidence="2">Belongs to the proline racemase family.</text>
</comment>
<evidence type="ECO:0000256" key="3">
    <source>
        <dbReference type="ARBA" id="ARBA00013105"/>
    </source>
</evidence>